<evidence type="ECO:0000313" key="4">
    <source>
        <dbReference type="EMBL" id="GAA1209030.1"/>
    </source>
</evidence>
<organism evidence="4 5">
    <name type="scientific">Rhodoglobus aureus</name>
    <dbReference type="NCBI Taxonomy" id="191497"/>
    <lineage>
        <taxon>Bacteria</taxon>
        <taxon>Bacillati</taxon>
        <taxon>Actinomycetota</taxon>
        <taxon>Actinomycetes</taxon>
        <taxon>Micrococcales</taxon>
        <taxon>Microbacteriaceae</taxon>
        <taxon>Rhodoglobus</taxon>
    </lineage>
</organism>
<sequence length="376" mass="39021">MMTTNTPDATAGWYSNSAARSWRTEPVGSTVREFHHSLEGYTPTPLISVPETAASLKIGAVFVKDESQRLGLPAFKILGASYAISRALSAWLGSPHAALTLDELRSRLGVDSKLSLAAATDGNHGRAVAHVAKLLGLGATIYVPAEVSQAAMDAIRAEGATLVELSVPYDDVVRHAKNATGENVVLIQDTSWSGYEDIPQWIVDGYDTMFAEIDEQLRDAGVEHLDLVIAPAGVGSFAQAVVAHYRSTEHQPAVLAVEPDTAPSVTTSLLAGRISSVPTADTVMTGLNCGSVSGIAWPVLQAGLDASVTVTDSEALGAVRDLATQDVDSGPCGASTLAGARAVLSDPARRAALGISADAVVVLLSTEGRAANPKGF</sequence>
<dbReference type="NCBIfam" id="NF006058">
    <property type="entry name" value="PRK08206.1"/>
    <property type="match status" value="1"/>
</dbReference>
<evidence type="ECO:0000256" key="1">
    <source>
        <dbReference type="ARBA" id="ARBA00001933"/>
    </source>
</evidence>
<reference evidence="4 5" key="1">
    <citation type="journal article" date="2019" name="Int. J. Syst. Evol. Microbiol.">
        <title>The Global Catalogue of Microorganisms (GCM) 10K type strain sequencing project: providing services to taxonomists for standard genome sequencing and annotation.</title>
        <authorList>
            <consortium name="The Broad Institute Genomics Platform"/>
            <consortium name="The Broad Institute Genome Sequencing Center for Infectious Disease"/>
            <person name="Wu L."/>
            <person name="Ma J."/>
        </authorList>
    </citation>
    <scope>NUCLEOTIDE SEQUENCE [LARGE SCALE GENOMIC DNA]</scope>
    <source>
        <strain evidence="4 5">JCM 12762</strain>
    </source>
</reference>
<comment type="caution">
    <text evidence="4">The sequence shown here is derived from an EMBL/GenBank/DDBJ whole genome shotgun (WGS) entry which is preliminary data.</text>
</comment>
<keyword evidence="2" id="KW-0663">Pyridoxal phosphate</keyword>
<protein>
    <submittedName>
        <fullName evidence="4">Diaminopropionate ammonia-lyase</fullName>
    </submittedName>
</protein>
<dbReference type="EMBL" id="BAAAKW010000014">
    <property type="protein sequence ID" value="GAA1209030.1"/>
    <property type="molecule type" value="Genomic_DNA"/>
</dbReference>
<dbReference type="RefSeq" id="WP_343922892.1">
    <property type="nucleotide sequence ID" value="NZ_BAAAKW010000014.1"/>
</dbReference>
<dbReference type="Pfam" id="PF00291">
    <property type="entry name" value="PALP"/>
    <property type="match status" value="1"/>
</dbReference>
<dbReference type="PANTHER" id="PTHR42937">
    <property type="match status" value="1"/>
</dbReference>
<evidence type="ECO:0000313" key="5">
    <source>
        <dbReference type="Proteomes" id="UP001500943"/>
    </source>
</evidence>
<evidence type="ECO:0000259" key="3">
    <source>
        <dbReference type="Pfam" id="PF00291"/>
    </source>
</evidence>
<evidence type="ECO:0000256" key="2">
    <source>
        <dbReference type="ARBA" id="ARBA00022898"/>
    </source>
</evidence>
<dbReference type="PANTHER" id="PTHR42937:SF1">
    <property type="entry name" value="DIAMINOPROPIONATE AMMONIA-LYASE"/>
    <property type="match status" value="1"/>
</dbReference>
<comment type="cofactor">
    <cofactor evidence="1">
        <name>pyridoxal 5'-phosphate</name>
        <dbReference type="ChEBI" id="CHEBI:597326"/>
    </cofactor>
</comment>
<feature type="domain" description="Tryptophan synthase beta chain-like PALP" evidence="3">
    <location>
        <begin position="40"/>
        <end position="364"/>
    </location>
</feature>
<name>A0ABN1VHD0_9MICO</name>
<dbReference type="InterPro" id="IPR036052">
    <property type="entry name" value="TrpB-like_PALP_sf"/>
</dbReference>
<dbReference type="InterPro" id="IPR001926">
    <property type="entry name" value="TrpB-like_PALP"/>
</dbReference>
<accession>A0ABN1VHD0</accession>
<keyword evidence="5" id="KW-1185">Reference proteome</keyword>
<dbReference type="Gene3D" id="3.40.50.1100">
    <property type="match status" value="2"/>
</dbReference>
<dbReference type="Proteomes" id="UP001500943">
    <property type="component" value="Unassembled WGS sequence"/>
</dbReference>
<dbReference type="SUPFAM" id="SSF53686">
    <property type="entry name" value="Tryptophan synthase beta subunit-like PLP-dependent enzymes"/>
    <property type="match status" value="1"/>
</dbReference>
<gene>
    <name evidence="4" type="primary">dpaL</name>
    <name evidence="4" type="ORF">GCM10009655_05110</name>
</gene>
<proteinExistence type="predicted"/>